<dbReference type="InterPro" id="IPR012347">
    <property type="entry name" value="Ferritin-like"/>
</dbReference>
<reference evidence="2 3" key="1">
    <citation type="journal article" date="2015" name="Antonie Van Leeuwenhoek">
        <title>Bosea vaviloviae sp. nov., a new species of slow-growing rhizobia isolated from nodules of the relict species Vavilovia formosa (Stev.) Fed.</title>
        <authorList>
            <person name="Safronova V.I."/>
            <person name="Kuznetsova I.G."/>
            <person name="Sazanova A.L."/>
            <person name="Kimeklis A.K."/>
            <person name="Belimov A.A."/>
            <person name="Andronov E.E."/>
            <person name="Pinaev A.G."/>
            <person name="Chizhevskaya E.P."/>
            <person name="Pukhaev A.R."/>
            <person name="Popov K.P."/>
            <person name="Willems A."/>
            <person name="Tikhonovich I.A."/>
        </authorList>
    </citation>
    <scope>NUCLEOTIDE SEQUENCE [LARGE SCALE GENOMIC DNA]</scope>
    <source>
        <strain evidence="2 3">Vaf18</strain>
    </source>
</reference>
<dbReference type="Pfam" id="PF13628">
    <property type="entry name" value="DUF4142"/>
    <property type="match status" value="1"/>
</dbReference>
<dbReference type="RefSeq" id="WP_069689231.1">
    <property type="nucleotide sequence ID" value="NZ_CP017147.1"/>
</dbReference>
<proteinExistence type="predicted"/>
<gene>
    <name evidence="2" type="ORF">BHK69_05535</name>
</gene>
<evidence type="ECO:0000313" key="3">
    <source>
        <dbReference type="Proteomes" id="UP000094969"/>
    </source>
</evidence>
<accession>A0A1D7TY25</accession>
<protein>
    <recommendedName>
        <fullName evidence="1">DUF4142 domain-containing protein</fullName>
    </recommendedName>
</protein>
<evidence type="ECO:0000313" key="2">
    <source>
        <dbReference type="EMBL" id="AOO80010.1"/>
    </source>
</evidence>
<dbReference type="Gene3D" id="1.20.1260.10">
    <property type="match status" value="1"/>
</dbReference>
<dbReference type="InterPro" id="IPR025419">
    <property type="entry name" value="DUF4142"/>
</dbReference>
<organism evidence="2 3">
    <name type="scientific">Bosea vaviloviae</name>
    <dbReference type="NCBI Taxonomy" id="1526658"/>
    <lineage>
        <taxon>Bacteria</taxon>
        <taxon>Pseudomonadati</taxon>
        <taxon>Pseudomonadota</taxon>
        <taxon>Alphaproteobacteria</taxon>
        <taxon>Hyphomicrobiales</taxon>
        <taxon>Boseaceae</taxon>
        <taxon>Bosea</taxon>
    </lineage>
</organism>
<feature type="domain" description="DUF4142" evidence="1">
    <location>
        <begin position="32"/>
        <end position="163"/>
    </location>
</feature>
<dbReference type="AlphaFoldDB" id="A0A1D7TY25"/>
<sequence length="170" mass="18222">MDRRSFLQAAMVSALPSVAFGQSAPAGMSPEQKHAAETLEASATSLEASRAAASKAVDANVRRFAQFEAAEQEVVASVVKAATGMSETAPPPLTAEAKAMVEILKAMPTGPEFDKAYVKGQVEGHQRLLQIQEVYLTNGKNQTHRSIAMLIRGHIKEHLAQLELMNKLPA</sequence>
<evidence type="ECO:0000259" key="1">
    <source>
        <dbReference type="Pfam" id="PF13628"/>
    </source>
</evidence>
<keyword evidence="3" id="KW-1185">Reference proteome</keyword>
<dbReference type="EMBL" id="CP017147">
    <property type="protein sequence ID" value="AOO80010.1"/>
    <property type="molecule type" value="Genomic_DNA"/>
</dbReference>
<name>A0A1D7TY25_9HYPH</name>
<dbReference type="Proteomes" id="UP000094969">
    <property type="component" value="Chromosome"/>
</dbReference>
<dbReference type="OrthoDB" id="7281440at2"/>
<dbReference type="KEGG" id="bvv:BHK69_05535"/>